<gene>
    <name evidence="1" type="ORF">GCM10025869_29840</name>
</gene>
<comment type="caution">
    <text evidence="1">The sequence shown here is derived from an EMBL/GenBank/DDBJ whole genome shotgun (WGS) entry which is preliminary data.</text>
</comment>
<protein>
    <submittedName>
        <fullName evidence="1">Uncharacterized protein</fullName>
    </submittedName>
</protein>
<keyword evidence="2" id="KW-1185">Reference proteome</keyword>
<name>A0ABQ6K081_9MICO</name>
<organism evidence="1 2">
    <name type="scientific">Homoserinibacter gongjuensis</name>
    <dbReference type="NCBI Taxonomy" id="1162968"/>
    <lineage>
        <taxon>Bacteria</taxon>
        <taxon>Bacillati</taxon>
        <taxon>Actinomycetota</taxon>
        <taxon>Actinomycetes</taxon>
        <taxon>Micrococcales</taxon>
        <taxon>Microbacteriaceae</taxon>
        <taxon>Homoserinibacter</taxon>
    </lineage>
</organism>
<evidence type="ECO:0000313" key="1">
    <source>
        <dbReference type="EMBL" id="GMA92455.1"/>
    </source>
</evidence>
<dbReference type="Proteomes" id="UP001157069">
    <property type="component" value="Unassembled WGS sequence"/>
</dbReference>
<evidence type="ECO:0000313" key="2">
    <source>
        <dbReference type="Proteomes" id="UP001157069"/>
    </source>
</evidence>
<sequence>MLAQGEDESDAFGRDPSRNEREHLCGCLVEPLHVVHDAQDRARLGNLGEQVERRETDEEAIRTITSLFAECHGQREPLRIRKRRAPVE</sequence>
<reference evidence="2" key="1">
    <citation type="journal article" date="2019" name="Int. J. Syst. Evol. Microbiol.">
        <title>The Global Catalogue of Microorganisms (GCM) 10K type strain sequencing project: providing services to taxonomists for standard genome sequencing and annotation.</title>
        <authorList>
            <consortium name="The Broad Institute Genomics Platform"/>
            <consortium name="The Broad Institute Genome Sequencing Center for Infectious Disease"/>
            <person name="Wu L."/>
            <person name="Ma J."/>
        </authorList>
    </citation>
    <scope>NUCLEOTIDE SEQUENCE [LARGE SCALE GENOMIC DNA]</scope>
    <source>
        <strain evidence="2">NBRC 108755</strain>
    </source>
</reference>
<proteinExistence type="predicted"/>
<dbReference type="EMBL" id="BSVA01000001">
    <property type="protein sequence ID" value="GMA92455.1"/>
    <property type="molecule type" value="Genomic_DNA"/>
</dbReference>
<accession>A0ABQ6K081</accession>